<protein>
    <recommendedName>
        <fullName evidence="2">Alpha-galactosidase NEW3 domain-containing protein</fullName>
    </recommendedName>
</protein>
<dbReference type="Pfam" id="PF10633">
    <property type="entry name" value="NPCBM_assoc"/>
    <property type="match status" value="1"/>
</dbReference>
<gene>
    <name evidence="3" type="ORF">SRB5_21090</name>
</gene>
<accession>A0A7K0CET5</accession>
<dbReference type="InterPro" id="IPR006311">
    <property type="entry name" value="TAT_signal"/>
</dbReference>
<evidence type="ECO:0000313" key="3">
    <source>
        <dbReference type="EMBL" id="MQY11981.1"/>
    </source>
</evidence>
<organism evidence="3 4">
    <name type="scientific">Streptomyces smaragdinus</name>
    <dbReference type="NCBI Taxonomy" id="2585196"/>
    <lineage>
        <taxon>Bacteria</taxon>
        <taxon>Bacillati</taxon>
        <taxon>Actinomycetota</taxon>
        <taxon>Actinomycetes</taxon>
        <taxon>Kitasatosporales</taxon>
        <taxon>Streptomycetaceae</taxon>
        <taxon>Streptomyces</taxon>
    </lineage>
</organism>
<sequence length="325" mass="32571">MSLSRRSFTLAGAAAAVLPAQSLLAAPARADGTVTVSVPEIDLAGPRVATVPITVRNGGARQLRDLSVTFTGPVGWVVEPELVRLKGSLAAGATATASFELLVPEPRPGLRLITFTATASYAGGDGAGQATGSRTVRLGDPLPDLAAAYNNVGVTDESNPAPGNYDGDGNSFSAQKLADVGIVPGGPVLALGARLIWPDVAPGSRNNVACGSQAIALSGSGSRLVFLGSGVGNSAVGTAEVFYTDGSSSRGTFGFPNWSFQNVTDFGATQIAAANGRNLPGGYGNEGIAYSVFAHSVPLTAGKTAEVVVLPGNGGIHVFALAIAP</sequence>
<evidence type="ECO:0000256" key="1">
    <source>
        <dbReference type="SAM" id="SignalP"/>
    </source>
</evidence>
<dbReference type="AlphaFoldDB" id="A0A7K0CET5"/>
<dbReference type="RefSeq" id="WP_323377674.1">
    <property type="nucleotide sequence ID" value="NZ_WEGJ01000005.1"/>
</dbReference>
<feature type="domain" description="Alpha-galactosidase NEW3" evidence="2">
    <location>
        <begin position="50"/>
        <end position="118"/>
    </location>
</feature>
<comment type="caution">
    <text evidence="3">The sequence shown here is derived from an EMBL/GenBank/DDBJ whole genome shotgun (WGS) entry which is preliminary data.</text>
</comment>
<dbReference type="EMBL" id="WEGJ01000005">
    <property type="protein sequence ID" value="MQY11981.1"/>
    <property type="molecule type" value="Genomic_DNA"/>
</dbReference>
<dbReference type="PROSITE" id="PS51318">
    <property type="entry name" value="TAT"/>
    <property type="match status" value="1"/>
</dbReference>
<keyword evidence="4" id="KW-1185">Reference proteome</keyword>
<feature type="chain" id="PRO_5039466950" description="Alpha-galactosidase NEW3 domain-containing protein" evidence="1">
    <location>
        <begin position="26"/>
        <end position="325"/>
    </location>
</feature>
<proteinExistence type="predicted"/>
<evidence type="ECO:0000259" key="2">
    <source>
        <dbReference type="Pfam" id="PF10633"/>
    </source>
</evidence>
<evidence type="ECO:0000313" key="4">
    <source>
        <dbReference type="Proteomes" id="UP000466345"/>
    </source>
</evidence>
<dbReference type="Proteomes" id="UP000466345">
    <property type="component" value="Unassembled WGS sequence"/>
</dbReference>
<dbReference type="InterPro" id="IPR018905">
    <property type="entry name" value="A-galactase_NEW3"/>
</dbReference>
<feature type="signal peptide" evidence="1">
    <location>
        <begin position="1"/>
        <end position="25"/>
    </location>
</feature>
<reference evidence="3 4" key="1">
    <citation type="submission" date="2019-10" db="EMBL/GenBank/DDBJ databases">
        <title>Streptomyces smaragdinus sp. nov. and Streptomyces fabii sp. nov., isolated from the gut of fungus growing-termite Macrotermes natalensis.</title>
        <authorList>
            <person name="Schwitalla J."/>
            <person name="Benndorf R."/>
            <person name="Martin K."/>
            <person name="De Beer W."/>
            <person name="Kaster A.-K."/>
            <person name="Vollmers J."/>
            <person name="Poulsen M."/>
            <person name="Beemelmanns C."/>
        </authorList>
    </citation>
    <scope>NUCLEOTIDE SEQUENCE [LARGE SCALE GENOMIC DNA]</scope>
    <source>
        <strain evidence="3 4">RB5</strain>
    </source>
</reference>
<name>A0A7K0CET5_9ACTN</name>
<keyword evidence="1" id="KW-0732">Signal</keyword>